<evidence type="ECO:0000256" key="1">
    <source>
        <dbReference type="SAM" id="MobiDB-lite"/>
    </source>
</evidence>
<evidence type="ECO:0000313" key="3">
    <source>
        <dbReference type="Proteomes" id="UP001153618"/>
    </source>
</evidence>
<organism evidence="2 3">
    <name type="scientific">Penicillium olsonii</name>
    <dbReference type="NCBI Taxonomy" id="99116"/>
    <lineage>
        <taxon>Eukaryota</taxon>
        <taxon>Fungi</taxon>
        <taxon>Dikarya</taxon>
        <taxon>Ascomycota</taxon>
        <taxon>Pezizomycotina</taxon>
        <taxon>Eurotiomycetes</taxon>
        <taxon>Eurotiomycetidae</taxon>
        <taxon>Eurotiales</taxon>
        <taxon>Aspergillaceae</taxon>
        <taxon>Penicillium</taxon>
    </lineage>
</organism>
<gene>
    <name evidence="2" type="ORF">POLS_LOCUS6094</name>
</gene>
<dbReference type="Proteomes" id="UP001153618">
    <property type="component" value="Unassembled WGS sequence"/>
</dbReference>
<accession>A0A9W4HXE1</accession>
<protein>
    <submittedName>
        <fullName evidence="2">Uncharacterized protein</fullName>
    </submittedName>
</protein>
<evidence type="ECO:0000313" key="2">
    <source>
        <dbReference type="EMBL" id="CAG8151693.1"/>
    </source>
</evidence>
<dbReference type="EMBL" id="CAJVOS010000032">
    <property type="protein sequence ID" value="CAG8151693.1"/>
    <property type="molecule type" value="Genomic_DNA"/>
</dbReference>
<feature type="region of interest" description="Disordered" evidence="1">
    <location>
        <begin position="276"/>
        <end position="305"/>
    </location>
</feature>
<comment type="caution">
    <text evidence="2">The sequence shown here is derived from an EMBL/GenBank/DDBJ whole genome shotgun (WGS) entry which is preliminary data.</text>
</comment>
<feature type="compositionally biased region" description="Basic and acidic residues" evidence="1">
    <location>
        <begin position="97"/>
        <end position="111"/>
    </location>
</feature>
<reference evidence="2" key="1">
    <citation type="submission" date="2021-07" db="EMBL/GenBank/DDBJ databases">
        <authorList>
            <person name="Branca A.L. A."/>
        </authorList>
    </citation>
    <scope>NUCLEOTIDE SEQUENCE</scope>
</reference>
<dbReference type="AlphaFoldDB" id="A0A9W4HXE1"/>
<name>A0A9W4HXE1_PENOL</name>
<dbReference type="OrthoDB" id="2103397at2759"/>
<proteinExistence type="predicted"/>
<keyword evidence="3" id="KW-1185">Reference proteome</keyword>
<sequence length="305" mass="35420">MPEISGSEEDRRVADTFHLSPPKWWNKWWTRRPFEANNVWKAPDHLVLYWRDIESLIDQCETLSPPLVESVLLMLLASEIRAEHEILLQPSSDSSDPDDRERRPIEGKNHEKPHWSFKKQLLPKDTSDDLGLAIENEIDYVLWYGHCFELETNLIVMKSKSPESQSSSLLHNLGRIHKARKAAGRSSTLYGIMIDGRTWTFIHISGWSQYTKRIFDWDSERDRIMAQVWEIVKQAIDLFKTKVLPRLALPSPTAQSLGGCRFEDIPDDICESDEESYDMYASDRSSRGSVGNDSDLDPWDMPWSW</sequence>
<feature type="region of interest" description="Disordered" evidence="1">
    <location>
        <begin position="87"/>
        <end position="111"/>
    </location>
</feature>